<dbReference type="GeneID" id="108048003"/>
<feature type="domain" description="MRN complex-interacting protein N-terminal" evidence="2">
    <location>
        <begin position="7"/>
        <end position="163"/>
    </location>
</feature>
<dbReference type="InterPro" id="IPR032739">
    <property type="entry name" value="MRNIP"/>
</dbReference>
<dbReference type="InterPro" id="IPR049472">
    <property type="entry name" value="MRNIP_N"/>
</dbReference>
<evidence type="ECO:0000313" key="3">
    <source>
        <dbReference type="RefSeq" id="XP_016983939.1"/>
    </source>
</evidence>
<dbReference type="RefSeq" id="XP_016983939.2">
    <property type="nucleotide sequence ID" value="XM_017128450.2"/>
</dbReference>
<gene>
    <name evidence="3" type="primary">LOC108048003</name>
</gene>
<feature type="compositionally biased region" description="Basic and acidic residues" evidence="1">
    <location>
        <begin position="145"/>
        <end position="156"/>
    </location>
</feature>
<sequence>MSQQIRVLQCMQCKMYQVDLVKKAKKWECKICRQKQDMIKEFFRGSGPECRAKVQQLNLERGMMEEELEENLFISAQQQLEQKENSPTKQENTSPQKTTNKWANYVDESTNKSSTGPLKIEAAKQELTEKMFNNSRSKVSRPPKRPAESMPPDKKSCSKWNNFV</sequence>
<dbReference type="PANTHER" id="PTHR15863">
    <property type="entry name" value="MRN COMPLEX-INTERACTING PROTEIN"/>
    <property type="match status" value="1"/>
</dbReference>
<accession>A0A6P4F4J1</accession>
<dbReference type="GO" id="GO:0003682">
    <property type="term" value="F:chromatin binding"/>
    <property type="evidence" value="ECO:0007669"/>
    <property type="project" value="TreeGrafter"/>
</dbReference>
<evidence type="ECO:0000259" key="2">
    <source>
        <dbReference type="Pfam" id="PF15749"/>
    </source>
</evidence>
<name>A0A6P4F4J1_DRORH</name>
<dbReference type="PANTHER" id="PTHR15863:SF2">
    <property type="entry name" value="MRN COMPLEX-INTERACTING PROTEIN"/>
    <property type="match status" value="1"/>
</dbReference>
<proteinExistence type="predicted"/>
<evidence type="ECO:0000256" key="1">
    <source>
        <dbReference type="SAM" id="MobiDB-lite"/>
    </source>
</evidence>
<protein>
    <submittedName>
        <fullName evidence="3">UPF0544 protein C5orf45 homolog</fullName>
    </submittedName>
</protein>
<dbReference type="RefSeq" id="XP_016983939.1">
    <property type="nucleotide sequence ID" value="XM_017128450.1"/>
</dbReference>
<feature type="region of interest" description="Disordered" evidence="1">
    <location>
        <begin position="75"/>
        <end position="164"/>
    </location>
</feature>
<dbReference type="AlphaFoldDB" id="A0A6P4F4J1"/>
<dbReference type="Pfam" id="PF15749">
    <property type="entry name" value="MRNIP"/>
    <property type="match status" value="1"/>
</dbReference>
<reference evidence="3" key="1">
    <citation type="submission" date="2025-08" db="UniProtKB">
        <authorList>
            <consortium name="RefSeq"/>
        </authorList>
    </citation>
    <scope>IDENTIFICATION</scope>
</reference>
<dbReference type="GO" id="GO:0005634">
    <property type="term" value="C:nucleus"/>
    <property type="evidence" value="ECO:0007669"/>
    <property type="project" value="TreeGrafter"/>
</dbReference>
<organism evidence="3">
    <name type="scientific">Drosophila rhopaloa</name>
    <name type="common">Fruit fly</name>
    <dbReference type="NCBI Taxonomy" id="1041015"/>
    <lineage>
        <taxon>Eukaryota</taxon>
        <taxon>Metazoa</taxon>
        <taxon>Ecdysozoa</taxon>
        <taxon>Arthropoda</taxon>
        <taxon>Hexapoda</taxon>
        <taxon>Insecta</taxon>
        <taxon>Pterygota</taxon>
        <taxon>Neoptera</taxon>
        <taxon>Endopterygota</taxon>
        <taxon>Diptera</taxon>
        <taxon>Brachycera</taxon>
        <taxon>Muscomorpha</taxon>
        <taxon>Ephydroidea</taxon>
        <taxon>Drosophilidae</taxon>
        <taxon>Drosophila</taxon>
        <taxon>Sophophora</taxon>
    </lineage>
</organism>
<dbReference type="GO" id="GO:0007095">
    <property type="term" value="P:mitotic G2 DNA damage checkpoint signaling"/>
    <property type="evidence" value="ECO:0007669"/>
    <property type="project" value="TreeGrafter"/>
</dbReference>
<feature type="compositionally biased region" description="Polar residues" evidence="1">
    <location>
        <begin position="87"/>
        <end position="116"/>
    </location>
</feature>
<dbReference type="OrthoDB" id="5960226at2759"/>